<reference evidence="1 2" key="1">
    <citation type="journal article" date="2020" name="ISME J.">
        <title>Uncovering the hidden diversity of litter-decomposition mechanisms in mushroom-forming fungi.</title>
        <authorList>
            <person name="Floudas D."/>
            <person name="Bentzer J."/>
            <person name="Ahren D."/>
            <person name="Johansson T."/>
            <person name="Persson P."/>
            <person name="Tunlid A."/>
        </authorList>
    </citation>
    <scope>NUCLEOTIDE SEQUENCE [LARGE SCALE GENOMIC DNA]</scope>
    <source>
        <strain evidence="1 2">CBS 661.87</strain>
    </source>
</reference>
<keyword evidence="2" id="KW-1185">Reference proteome</keyword>
<dbReference type="AlphaFoldDB" id="A0A8H5M0N6"/>
<name>A0A8H5M0N6_9AGAR</name>
<proteinExistence type="predicted"/>
<protein>
    <submittedName>
        <fullName evidence="1">Uncharacterized protein</fullName>
    </submittedName>
</protein>
<evidence type="ECO:0000313" key="2">
    <source>
        <dbReference type="Proteomes" id="UP000565441"/>
    </source>
</evidence>
<accession>A0A8H5M0N6</accession>
<dbReference type="EMBL" id="JAACJP010000029">
    <property type="protein sequence ID" value="KAF5376314.1"/>
    <property type="molecule type" value="Genomic_DNA"/>
</dbReference>
<evidence type="ECO:0000313" key="1">
    <source>
        <dbReference type="EMBL" id="KAF5376314.1"/>
    </source>
</evidence>
<sequence>MSIKYSFNQKANYLSGSFTSTSNASWLIYSTFGSRKDNLPQLTIVKGPYRRVASIHWEDKVLDINGKKVGIDDIRFKERGHGSLFAHRWSDGTTQWRTKYEQGAKTWNVGRVFRIVDDEPEGTTSAEFKLYRAKIIGESVPASVTYQTSVSESEALFILLAVLYCEITEHAPSTRSTGISDNIARAILFGCKCYERCGRIQHVFELSESLW</sequence>
<gene>
    <name evidence="1" type="ORF">D9615_008465</name>
</gene>
<organism evidence="1 2">
    <name type="scientific">Tricholomella constricta</name>
    <dbReference type="NCBI Taxonomy" id="117010"/>
    <lineage>
        <taxon>Eukaryota</taxon>
        <taxon>Fungi</taxon>
        <taxon>Dikarya</taxon>
        <taxon>Basidiomycota</taxon>
        <taxon>Agaricomycotina</taxon>
        <taxon>Agaricomycetes</taxon>
        <taxon>Agaricomycetidae</taxon>
        <taxon>Agaricales</taxon>
        <taxon>Tricholomatineae</taxon>
        <taxon>Lyophyllaceae</taxon>
        <taxon>Tricholomella</taxon>
    </lineage>
</organism>
<dbReference type="OrthoDB" id="3031217at2759"/>
<dbReference type="Proteomes" id="UP000565441">
    <property type="component" value="Unassembled WGS sequence"/>
</dbReference>
<comment type="caution">
    <text evidence="1">The sequence shown here is derived from an EMBL/GenBank/DDBJ whole genome shotgun (WGS) entry which is preliminary data.</text>
</comment>